<comment type="subcellular location">
    <subcellularLocation>
        <location evidence="1">Nucleus</location>
    </subcellularLocation>
</comment>
<keyword evidence="3" id="KW-0539">Nucleus</keyword>
<evidence type="ECO:0000256" key="4">
    <source>
        <dbReference type="ARBA" id="ARBA00025806"/>
    </source>
</evidence>
<evidence type="ECO:0000313" key="6">
    <source>
        <dbReference type="EMBL" id="SVE92507.1"/>
    </source>
</evidence>
<organism evidence="6">
    <name type="scientific">Megafenestra aurita</name>
    <dbReference type="NCBI Taxonomy" id="2291010"/>
    <lineage>
        <taxon>Eukaryota</taxon>
        <taxon>Metazoa</taxon>
        <taxon>Ecdysozoa</taxon>
        <taxon>Arthropoda</taxon>
        <taxon>Crustacea</taxon>
        <taxon>Branchiopoda</taxon>
        <taxon>Diplostraca</taxon>
        <taxon>Cladocera</taxon>
        <taxon>Anomopoda</taxon>
        <taxon>Daphniidae</taxon>
        <taxon>Megafenestra</taxon>
    </lineage>
</organism>
<dbReference type="GO" id="GO:0005634">
    <property type="term" value="C:nucleus"/>
    <property type="evidence" value="ECO:0007669"/>
    <property type="project" value="UniProtKB-SubCell"/>
</dbReference>
<name>A0A4Y7NIT6_9CRUS</name>
<keyword evidence="2" id="KW-0217">Developmental protein</keyword>
<evidence type="ECO:0000256" key="2">
    <source>
        <dbReference type="ARBA" id="ARBA00022473"/>
    </source>
</evidence>
<feature type="compositionally biased region" description="Basic residues" evidence="5">
    <location>
        <begin position="108"/>
        <end position="117"/>
    </location>
</feature>
<dbReference type="EMBL" id="LR022888">
    <property type="protein sequence ID" value="SVE92507.1"/>
    <property type="molecule type" value="mRNA"/>
</dbReference>
<dbReference type="PANTHER" id="PTHR12972">
    <property type="entry name" value="DOWNSTREAM NEIGHBOR OF SON"/>
    <property type="match status" value="1"/>
</dbReference>
<dbReference type="InterPro" id="IPR024861">
    <property type="entry name" value="Donson"/>
</dbReference>
<comment type="similarity">
    <text evidence="4">Belongs to the DONSON family.</text>
</comment>
<dbReference type="GO" id="GO:0033260">
    <property type="term" value="P:nuclear DNA replication"/>
    <property type="evidence" value="ECO:0007669"/>
    <property type="project" value="TreeGrafter"/>
</dbReference>
<evidence type="ECO:0000256" key="3">
    <source>
        <dbReference type="ARBA" id="ARBA00023242"/>
    </source>
</evidence>
<reference evidence="6" key="1">
    <citation type="submission" date="2018-08" db="EMBL/GenBank/DDBJ databases">
        <authorList>
            <person name="Cornetti L."/>
        </authorList>
    </citation>
    <scope>NUCLEOTIDE SEQUENCE</scope>
    <source>
        <strain evidence="6">CH-H-2</strain>
    </source>
</reference>
<feature type="region of interest" description="Disordered" evidence="5">
    <location>
        <begin position="77"/>
        <end position="156"/>
    </location>
</feature>
<dbReference type="PRINTS" id="PR02064">
    <property type="entry name" value="DONSON"/>
</dbReference>
<accession>A0A4Y7NIT6</accession>
<proteinExistence type="evidence at transcript level"/>
<protein>
    <submittedName>
        <fullName evidence="6">EOG090X09DI</fullName>
    </submittedName>
</protein>
<feature type="compositionally biased region" description="Basic residues" evidence="5">
    <location>
        <begin position="126"/>
        <end position="141"/>
    </location>
</feature>
<evidence type="ECO:0000256" key="5">
    <source>
        <dbReference type="SAM" id="MobiDB-lite"/>
    </source>
</evidence>
<sequence>MLNNLLSKTGQNDVFVKVETEGDENERFQQQHLQDKNSAQDISSLNEYLSRFSGPPTFPFQQMYKYPAELIHITSQNEDQQQQQNMMNDNSPSVQTPEQQQQQPQAPKKAKKKKKRRDPIPVPVSTKRKNPFKRSPAKRPKLLAVTQDDQRPTKTDLVSRLDAPSLITDTNKERAIELPPVLSIFSAVTPVCQKTDRCAVDWTLKTKVRFTSKSPFAFSSTLKTSEEASGITGFVRCINSLNSEEWSTLDTSTNAQFHQCCLLWQYPWLPWLSLFPRDTRAPVTSPSAVQIGMDSSISNCLVNDWCESFRSLFGLLRARQCPFFYVCTHQFTVLFRAAGIGGVAEIHALLTPTTRGLRDILKKEDISFSMPLKKIDQPSLVNDDETKEAITIGELDPDDEDCDEDDDDWINDIGVHSNLRSKLEAERLQDGGQGTSQGTYSDSLLLIEGVETQGLFNWLLNSKLCLSSTGPLAGIPPTLFSPVAFHQATLRPLKARQGFLKQDGEQLYSIEVQGPLLPHSMVSLMKLLQSSDFTAVWTVLSSSKPFASYQSSTAATSAFGKESLSDCGLDRASLDLFCSSQLPPTANEIRYQDGCFYFN</sequence>
<feature type="compositionally biased region" description="Low complexity" evidence="5">
    <location>
        <begin position="77"/>
        <end position="90"/>
    </location>
</feature>
<evidence type="ECO:0000256" key="1">
    <source>
        <dbReference type="ARBA" id="ARBA00004123"/>
    </source>
</evidence>
<dbReference type="PANTHER" id="PTHR12972:SF0">
    <property type="entry name" value="PROTEIN DOWNSTREAM NEIGHBOR OF SON"/>
    <property type="match status" value="1"/>
</dbReference>
<dbReference type="AlphaFoldDB" id="A0A4Y7NIT6"/>
<gene>
    <name evidence="6" type="primary">EOG090X09DI</name>
</gene>